<sequence length="337" mass="38698">MARRITKDDLAAATRAGPFCAVHFLADGKTIAKTGQNTRLAEANTMRFIRENTKIPIPEVYDAYTDDETGRVCIIMEKVEGQTLNEAWPGYNDADKETVIQQLREYFNELRSLKSSIISCTDGSPCDDQYFDDNIGGYGPYSTEEDFNQGLINAWTKGREDDALIRFLCRALRHNMQGHEFVMTHNDFAPRNILVRGSRIVAILDWELSGYFPEYWEFAKAIWRPDWDSSWMKDDLVERLKGWWSFNLGTGACAFQACYSFMYNKIIFRHHHGLNHAAERAAHIISLSSKESKSLPRKATVRAALKRSEADRNFQVMTSACTRTRRRTGAWTRCVKM</sequence>
<dbReference type="InterPro" id="IPR011009">
    <property type="entry name" value="Kinase-like_dom_sf"/>
</dbReference>
<gene>
    <name evidence="2" type="ORF">BN869_000002561_1</name>
</gene>
<feature type="domain" description="Aminoglycoside phosphotransferase" evidence="1">
    <location>
        <begin position="38"/>
        <end position="233"/>
    </location>
</feature>
<dbReference type="EMBL" id="CDPU01000005">
    <property type="protein sequence ID" value="CEO46506.1"/>
    <property type="molecule type" value="Genomic_DNA"/>
</dbReference>
<evidence type="ECO:0000313" key="2">
    <source>
        <dbReference type="EMBL" id="CEO46506.1"/>
    </source>
</evidence>
<proteinExistence type="predicted"/>
<dbReference type="PANTHER" id="PTHR21310">
    <property type="entry name" value="AMINOGLYCOSIDE PHOSPHOTRANSFERASE-RELATED-RELATED"/>
    <property type="match status" value="1"/>
</dbReference>
<reference evidence="2" key="1">
    <citation type="submission" date="2015-01" db="EMBL/GenBank/DDBJ databases">
        <authorList>
            <person name="Durling Mikael"/>
        </authorList>
    </citation>
    <scope>NUCLEOTIDE SEQUENCE</scope>
</reference>
<dbReference type="CDD" id="cd05120">
    <property type="entry name" value="APH_ChoK_like"/>
    <property type="match status" value="1"/>
</dbReference>
<organism evidence="2">
    <name type="scientific">Bionectria ochroleuca</name>
    <name type="common">Gliocladium roseum</name>
    <dbReference type="NCBI Taxonomy" id="29856"/>
    <lineage>
        <taxon>Eukaryota</taxon>
        <taxon>Fungi</taxon>
        <taxon>Dikarya</taxon>
        <taxon>Ascomycota</taxon>
        <taxon>Pezizomycotina</taxon>
        <taxon>Sordariomycetes</taxon>
        <taxon>Hypocreomycetidae</taxon>
        <taxon>Hypocreales</taxon>
        <taxon>Bionectriaceae</taxon>
        <taxon>Clonostachys</taxon>
    </lineage>
</organism>
<dbReference type="Gene3D" id="3.90.1200.10">
    <property type="match status" value="1"/>
</dbReference>
<accession>A0A0B7JVI1</accession>
<protein>
    <recommendedName>
        <fullName evidence="1">Aminoglycoside phosphotransferase domain-containing protein</fullName>
    </recommendedName>
</protein>
<dbReference type="PANTHER" id="PTHR21310:SF48">
    <property type="entry name" value="AMINOGLYCOSIDE PHOSPHOTRANSFERASE DOMAIN-CONTAINING PROTEIN"/>
    <property type="match status" value="1"/>
</dbReference>
<dbReference type="SUPFAM" id="SSF56112">
    <property type="entry name" value="Protein kinase-like (PK-like)"/>
    <property type="match status" value="1"/>
</dbReference>
<dbReference type="InterPro" id="IPR002575">
    <property type="entry name" value="Aminoglycoside_PTrfase"/>
</dbReference>
<dbReference type="InterPro" id="IPR051678">
    <property type="entry name" value="AGP_Transferase"/>
</dbReference>
<dbReference type="Pfam" id="PF01636">
    <property type="entry name" value="APH"/>
    <property type="match status" value="1"/>
</dbReference>
<evidence type="ECO:0000259" key="1">
    <source>
        <dbReference type="Pfam" id="PF01636"/>
    </source>
</evidence>
<name>A0A0B7JVI1_BIOOC</name>
<dbReference type="AlphaFoldDB" id="A0A0B7JVI1"/>